<dbReference type="Proteomes" id="UP000279833">
    <property type="component" value="Unassembled WGS sequence"/>
</dbReference>
<evidence type="ECO:0000313" key="4">
    <source>
        <dbReference type="WBParaSite" id="SCUD_0002026301-mRNA-1"/>
    </source>
</evidence>
<protein>
    <submittedName>
        <fullName evidence="2 4">Uncharacterized protein</fullName>
    </submittedName>
</protein>
<dbReference type="EMBL" id="UZAK01043943">
    <property type="protein sequence ID" value="VDP71644.1"/>
    <property type="molecule type" value="Genomic_DNA"/>
</dbReference>
<dbReference type="WBParaSite" id="SCUD_0002026301-mRNA-1">
    <property type="protein sequence ID" value="SCUD_0002026301-mRNA-1"/>
    <property type="gene ID" value="SCUD_0002026301"/>
</dbReference>
<evidence type="ECO:0000313" key="2">
    <source>
        <dbReference type="EMBL" id="VDP71644.1"/>
    </source>
</evidence>
<dbReference type="AlphaFoldDB" id="A0A183KYW3"/>
<keyword evidence="3" id="KW-1185">Reference proteome</keyword>
<evidence type="ECO:0000256" key="1">
    <source>
        <dbReference type="SAM" id="MobiDB-lite"/>
    </source>
</evidence>
<gene>
    <name evidence="2" type="ORF">SCUD_LOCUS20260</name>
</gene>
<name>A0A183KYW3_9TREM</name>
<evidence type="ECO:0000313" key="3">
    <source>
        <dbReference type="Proteomes" id="UP000279833"/>
    </source>
</evidence>
<accession>A0A183KYW3</accession>
<reference evidence="2 3" key="2">
    <citation type="submission" date="2018-11" db="EMBL/GenBank/DDBJ databases">
        <authorList>
            <consortium name="Pathogen Informatics"/>
        </authorList>
    </citation>
    <scope>NUCLEOTIDE SEQUENCE [LARGE SCALE GENOMIC DNA]</scope>
    <source>
        <strain evidence="2">Dakar</strain>
        <strain evidence="3">Dakar, Senegal</strain>
    </source>
</reference>
<reference evidence="4" key="1">
    <citation type="submission" date="2016-06" db="UniProtKB">
        <authorList>
            <consortium name="WormBaseParasite"/>
        </authorList>
    </citation>
    <scope>IDENTIFICATION</scope>
</reference>
<feature type="region of interest" description="Disordered" evidence="1">
    <location>
        <begin position="1"/>
        <end position="57"/>
    </location>
</feature>
<feature type="compositionally biased region" description="Low complexity" evidence="1">
    <location>
        <begin position="1"/>
        <end position="14"/>
    </location>
</feature>
<proteinExistence type="predicted"/>
<sequence>MVPPSDSTSSTRSNSIERRSRQPTISVFERLTMSRSVTTSGNVTTNKARPVHSSASTVHVAKRPGEFACNMNLRLTNMIFTLRQLFI</sequence>
<organism evidence="4">
    <name type="scientific">Schistosoma curassoni</name>
    <dbReference type="NCBI Taxonomy" id="6186"/>
    <lineage>
        <taxon>Eukaryota</taxon>
        <taxon>Metazoa</taxon>
        <taxon>Spiralia</taxon>
        <taxon>Lophotrochozoa</taxon>
        <taxon>Platyhelminthes</taxon>
        <taxon>Trematoda</taxon>
        <taxon>Digenea</taxon>
        <taxon>Strigeidida</taxon>
        <taxon>Schistosomatoidea</taxon>
        <taxon>Schistosomatidae</taxon>
        <taxon>Schistosoma</taxon>
    </lineage>
</organism>
<feature type="compositionally biased region" description="Polar residues" evidence="1">
    <location>
        <begin position="33"/>
        <end position="57"/>
    </location>
</feature>
<dbReference type="STRING" id="6186.A0A183KYW3"/>